<evidence type="ECO:0000313" key="3">
    <source>
        <dbReference type="Proteomes" id="UP001591681"/>
    </source>
</evidence>
<dbReference type="Proteomes" id="UP001591681">
    <property type="component" value="Unassembled WGS sequence"/>
</dbReference>
<dbReference type="EMBL" id="JBHFQA010000023">
    <property type="protein sequence ID" value="KAL2078319.1"/>
    <property type="molecule type" value="Genomic_DNA"/>
</dbReference>
<sequence length="370" mass="41298">MELSWQTQWSSGKREGWPVLPQGEGAERGGEEGGAGGDDYGGKSPGSDLFEWVNTEGSVGSGEATTVPPRTRRRKKMMTRRRRLGADGGLDEGMGMEAAQASQRSNQTKSEEEPGTSLFHRILEQRQLRNPDEELKFLLQRLVVIACLPQCLDDRQSVGAYHEKLNQRLQRLYPGENITGLLLVYPTCVLHVIECSSEVLAAVLQDLSKMEEDPKSSVLEWPRVLLVSHDVPSRLFQRWEWRELNLNLPPATTTTITTTRFTFTSTDSTVLGEDHVPETTEMLVSQVLKLLLRLGNHLLTGTQTQTSTVSPENTVAELPENLLVPQTILSQLLQSTELLTPQQYLQAYHTPIHLLIDSGETPTTHLYTCS</sequence>
<evidence type="ECO:0000256" key="1">
    <source>
        <dbReference type="SAM" id="MobiDB-lite"/>
    </source>
</evidence>
<protein>
    <recommendedName>
        <fullName evidence="4">BLUF domain-containing protein</fullName>
    </recommendedName>
</protein>
<feature type="region of interest" description="Disordered" evidence="1">
    <location>
        <begin position="1"/>
        <end position="93"/>
    </location>
</feature>
<evidence type="ECO:0000313" key="2">
    <source>
        <dbReference type="EMBL" id="KAL2078319.1"/>
    </source>
</evidence>
<feature type="compositionally biased region" description="Polar residues" evidence="1">
    <location>
        <begin position="1"/>
        <end position="11"/>
    </location>
</feature>
<evidence type="ECO:0008006" key="4">
    <source>
        <dbReference type="Google" id="ProtNLM"/>
    </source>
</evidence>
<dbReference type="InterPro" id="IPR055308">
    <property type="entry name" value="TEX47-like"/>
</dbReference>
<comment type="caution">
    <text evidence="2">The sequence shown here is derived from an EMBL/GenBank/DDBJ whole genome shotgun (WGS) entry which is preliminary data.</text>
</comment>
<reference evidence="2 3" key="1">
    <citation type="submission" date="2024-09" db="EMBL/GenBank/DDBJ databases">
        <title>A chromosome-level genome assembly of Gray's grenadier anchovy, Coilia grayii.</title>
        <authorList>
            <person name="Fu Z."/>
        </authorList>
    </citation>
    <scope>NUCLEOTIDE SEQUENCE [LARGE SCALE GENOMIC DNA]</scope>
    <source>
        <strain evidence="2">G4</strain>
        <tissue evidence="2">Muscle</tissue>
    </source>
</reference>
<proteinExistence type="predicted"/>
<keyword evidence="3" id="KW-1185">Reference proteome</keyword>
<dbReference type="PANTHER" id="PTHR34035">
    <property type="entry name" value="TESTIS-EXPRESSED PROTEIN 47"/>
    <property type="match status" value="1"/>
</dbReference>
<dbReference type="AlphaFoldDB" id="A0ABD1ITV9"/>
<gene>
    <name evidence="2" type="ORF">ACEWY4_026004</name>
</gene>
<dbReference type="Pfam" id="PF24787">
    <property type="entry name" value="TEX47"/>
    <property type="match status" value="1"/>
</dbReference>
<feature type="compositionally biased region" description="Basic residues" evidence="1">
    <location>
        <begin position="70"/>
        <end position="83"/>
    </location>
</feature>
<name>A0ABD1ITV9_9TELE</name>
<organism evidence="2 3">
    <name type="scientific">Coilia grayii</name>
    <name type="common">Gray's grenadier anchovy</name>
    <dbReference type="NCBI Taxonomy" id="363190"/>
    <lineage>
        <taxon>Eukaryota</taxon>
        <taxon>Metazoa</taxon>
        <taxon>Chordata</taxon>
        <taxon>Craniata</taxon>
        <taxon>Vertebrata</taxon>
        <taxon>Euteleostomi</taxon>
        <taxon>Actinopterygii</taxon>
        <taxon>Neopterygii</taxon>
        <taxon>Teleostei</taxon>
        <taxon>Clupei</taxon>
        <taxon>Clupeiformes</taxon>
        <taxon>Clupeoidei</taxon>
        <taxon>Engraulidae</taxon>
        <taxon>Coilinae</taxon>
        <taxon>Coilia</taxon>
    </lineage>
</organism>
<dbReference type="PANTHER" id="PTHR34035:SF1">
    <property type="entry name" value="TESTIS-EXPRESSED PROTEIN 47"/>
    <property type="match status" value="1"/>
</dbReference>
<accession>A0ABD1ITV9</accession>